<dbReference type="PANTHER" id="PTHR30629:SF2">
    <property type="entry name" value="PROPHAGE INTEGRASE INTS-RELATED"/>
    <property type="match status" value="1"/>
</dbReference>
<dbReference type="Gene3D" id="3.30.160.390">
    <property type="entry name" value="Integrase, DNA-binding domain"/>
    <property type="match status" value="1"/>
</dbReference>
<dbReference type="GO" id="GO:0015074">
    <property type="term" value="P:DNA integration"/>
    <property type="evidence" value="ECO:0007669"/>
    <property type="project" value="UniProtKB-KW"/>
</dbReference>
<feature type="domain" description="Tyr recombinase" evidence="5">
    <location>
        <begin position="197"/>
        <end position="371"/>
    </location>
</feature>
<dbReference type="Gene3D" id="1.10.443.10">
    <property type="entry name" value="Intergrase catalytic core"/>
    <property type="match status" value="1"/>
</dbReference>
<evidence type="ECO:0000256" key="3">
    <source>
        <dbReference type="ARBA" id="ARBA00023125"/>
    </source>
</evidence>
<dbReference type="KEGG" id="pprf:DPRO_1171"/>
<dbReference type="AlphaFoldDB" id="A0A2C8F6N7"/>
<dbReference type="InterPro" id="IPR010998">
    <property type="entry name" value="Integrase_recombinase_N"/>
</dbReference>
<evidence type="ECO:0000313" key="7">
    <source>
        <dbReference type="Proteomes" id="UP000219215"/>
    </source>
</evidence>
<dbReference type="Pfam" id="PF00589">
    <property type="entry name" value="Phage_integrase"/>
    <property type="match status" value="1"/>
</dbReference>
<dbReference type="EMBL" id="LT907975">
    <property type="protein sequence ID" value="SOB58056.1"/>
    <property type="molecule type" value="Genomic_DNA"/>
</dbReference>
<dbReference type="GO" id="GO:0006310">
    <property type="term" value="P:DNA recombination"/>
    <property type="evidence" value="ECO:0007669"/>
    <property type="project" value="UniProtKB-KW"/>
</dbReference>
<comment type="similarity">
    <text evidence="1">Belongs to the 'phage' integrase family.</text>
</comment>
<keyword evidence="3" id="KW-0238">DNA-binding</keyword>
<dbReference type="RefSeq" id="WP_197706496.1">
    <property type="nucleotide sequence ID" value="NZ_LT907975.1"/>
</dbReference>
<name>A0A2C8F6N7_9BACT</name>
<sequence length="383" mass="43599">MAKEKITKRMLTSIELGKRRYIYDTELSGFGVHVGVKAISFFIQYRHGYGRKSKVRRTNIGRFGPLTVEQARDKAQQLLAKVVQGEDVAQKRQKELPVPTFSLLWKAYVAARPGLKGLTTDENRFKKHLKPRFGEILPTELKPVHVDRLCLSMQETHKPGTVKNALELLRRLVNFGVKQQLFPPLGFVIQLPQVDNVKTEDLTSAQLKRLWKAIEESEDIQAANMMRLVLYTGMRRGELFRLKWDHIDEDRGFIRLVDPKGGIESKIPLNSAARDLLENHPKLGDSEYVFPGRGGRQRVDVTKQVNKIKKTAKLPKGFRALHGLRHVYASMLASSGSVDMYTLQKLLTHKSPNMTQRYAHLRDDALKAASEVASNLVQKSKRS</sequence>
<reference evidence="7" key="1">
    <citation type="submission" date="2017-09" db="EMBL/GenBank/DDBJ databases">
        <authorList>
            <person name="Regsiter A."/>
            <person name="William W."/>
        </authorList>
    </citation>
    <scope>NUCLEOTIDE SEQUENCE [LARGE SCALE GENOMIC DNA]</scope>
    <source>
        <strain evidence="7">500-1</strain>
    </source>
</reference>
<evidence type="ECO:0000259" key="5">
    <source>
        <dbReference type="PROSITE" id="PS51898"/>
    </source>
</evidence>
<dbReference type="PANTHER" id="PTHR30629">
    <property type="entry name" value="PROPHAGE INTEGRASE"/>
    <property type="match status" value="1"/>
</dbReference>
<dbReference type="CDD" id="cd00796">
    <property type="entry name" value="INT_Rci_Hp1_C"/>
    <property type="match status" value="1"/>
</dbReference>
<gene>
    <name evidence="6" type="ORF">DPRO_1171</name>
</gene>
<keyword evidence="4" id="KW-0233">DNA recombination</keyword>
<organism evidence="6 7">
    <name type="scientific">Pseudodesulfovibrio profundus</name>
    <dbReference type="NCBI Taxonomy" id="57320"/>
    <lineage>
        <taxon>Bacteria</taxon>
        <taxon>Pseudomonadati</taxon>
        <taxon>Thermodesulfobacteriota</taxon>
        <taxon>Desulfovibrionia</taxon>
        <taxon>Desulfovibrionales</taxon>
        <taxon>Desulfovibrionaceae</taxon>
    </lineage>
</organism>
<evidence type="ECO:0000256" key="4">
    <source>
        <dbReference type="ARBA" id="ARBA00023172"/>
    </source>
</evidence>
<dbReference type="SUPFAM" id="SSF56349">
    <property type="entry name" value="DNA breaking-rejoining enzymes"/>
    <property type="match status" value="1"/>
</dbReference>
<keyword evidence="2" id="KW-0229">DNA integration</keyword>
<evidence type="ECO:0000256" key="1">
    <source>
        <dbReference type="ARBA" id="ARBA00008857"/>
    </source>
</evidence>
<dbReference type="PROSITE" id="PS51898">
    <property type="entry name" value="TYR_RECOMBINASE"/>
    <property type="match status" value="1"/>
</dbReference>
<dbReference type="InterPro" id="IPR013762">
    <property type="entry name" value="Integrase-like_cat_sf"/>
</dbReference>
<dbReference type="InterPro" id="IPR025166">
    <property type="entry name" value="Integrase_DNA_bind_dom"/>
</dbReference>
<dbReference type="Pfam" id="PF13356">
    <property type="entry name" value="Arm-DNA-bind_3"/>
    <property type="match status" value="1"/>
</dbReference>
<dbReference type="InterPro" id="IPR011010">
    <property type="entry name" value="DNA_brk_join_enz"/>
</dbReference>
<dbReference type="InterPro" id="IPR038488">
    <property type="entry name" value="Integrase_DNA-bd_sf"/>
</dbReference>
<dbReference type="InterPro" id="IPR050808">
    <property type="entry name" value="Phage_Integrase"/>
</dbReference>
<evidence type="ECO:0000313" key="6">
    <source>
        <dbReference type="EMBL" id="SOB58056.1"/>
    </source>
</evidence>
<evidence type="ECO:0000256" key="2">
    <source>
        <dbReference type="ARBA" id="ARBA00022908"/>
    </source>
</evidence>
<protein>
    <submittedName>
        <fullName evidence="6">Phage integrase family protein</fullName>
    </submittedName>
</protein>
<dbReference type="InterPro" id="IPR002104">
    <property type="entry name" value="Integrase_catalytic"/>
</dbReference>
<dbReference type="Proteomes" id="UP000219215">
    <property type="component" value="Chromosome DPRO"/>
</dbReference>
<dbReference type="Gene3D" id="1.10.150.130">
    <property type="match status" value="1"/>
</dbReference>
<accession>A0A2C8F6N7</accession>
<dbReference type="GO" id="GO:0003677">
    <property type="term" value="F:DNA binding"/>
    <property type="evidence" value="ECO:0007669"/>
    <property type="project" value="UniProtKB-KW"/>
</dbReference>
<proteinExistence type="inferred from homology"/>
<keyword evidence="7" id="KW-1185">Reference proteome</keyword>